<keyword evidence="2" id="KW-1185">Reference proteome</keyword>
<proteinExistence type="predicted"/>
<dbReference type="Proteomes" id="UP001159641">
    <property type="component" value="Unassembled WGS sequence"/>
</dbReference>
<gene>
    <name evidence="1" type="ORF">J1605_006804</name>
</gene>
<organism evidence="1 2">
    <name type="scientific">Eschrichtius robustus</name>
    <name type="common">California gray whale</name>
    <name type="synonym">Eschrichtius gibbosus</name>
    <dbReference type="NCBI Taxonomy" id="9764"/>
    <lineage>
        <taxon>Eukaryota</taxon>
        <taxon>Metazoa</taxon>
        <taxon>Chordata</taxon>
        <taxon>Craniata</taxon>
        <taxon>Vertebrata</taxon>
        <taxon>Euteleostomi</taxon>
        <taxon>Mammalia</taxon>
        <taxon>Eutheria</taxon>
        <taxon>Laurasiatheria</taxon>
        <taxon>Artiodactyla</taxon>
        <taxon>Whippomorpha</taxon>
        <taxon>Cetacea</taxon>
        <taxon>Mysticeti</taxon>
        <taxon>Eschrichtiidae</taxon>
        <taxon>Eschrichtius</taxon>
    </lineage>
</organism>
<protein>
    <submittedName>
        <fullName evidence="1">Uncharacterized protein</fullName>
    </submittedName>
</protein>
<name>A0AB34H2D4_ESCRO</name>
<sequence length="102" mass="11554">MLGSIWPTVTTEKVHVLLVSRRNENLQTGAALPHTCLIRVFNDLLLAHAMNSLPTLKNWMIRASLVAQWLRIRLLMQGIRVRALVWEDPTCRGATGPVSHNY</sequence>
<accession>A0AB34H2D4</accession>
<dbReference type="EMBL" id="JAIQCJ010002005">
    <property type="protein sequence ID" value="KAJ8785844.1"/>
    <property type="molecule type" value="Genomic_DNA"/>
</dbReference>
<comment type="caution">
    <text evidence="1">The sequence shown here is derived from an EMBL/GenBank/DDBJ whole genome shotgun (WGS) entry which is preliminary data.</text>
</comment>
<reference evidence="1 2" key="1">
    <citation type="submission" date="2022-11" db="EMBL/GenBank/DDBJ databases">
        <title>Whole genome sequence of Eschrichtius robustus ER-17-0199.</title>
        <authorList>
            <person name="Bruniche-Olsen A."/>
            <person name="Black A.N."/>
            <person name="Fields C.J."/>
            <person name="Walden K."/>
            <person name="Dewoody J.A."/>
        </authorList>
    </citation>
    <scope>NUCLEOTIDE SEQUENCE [LARGE SCALE GENOMIC DNA]</scope>
    <source>
        <strain evidence="1">ER-17-0199</strain>
        <tissue evidence="1">Blubber</tissue>
    </source>
</reference>
<evidence type="ECO:0000313" key="1">
    <source>
        <dbReference type="EMBL" id="KAJ8785844.1"/>
    </source>
</evidence>
<dbReference type="AlphaFoldDB" id="A0AB34H2D4"/>
<evidence type="ECO:0000313" key="2">
    <source>
        <dbReference type="Proteomes" id="UP001159641"/>
    </source>
</evidence>